<accession>A0A8T0X5V4</accession>
<organism evidence="2 3">
    <name type="scientific">Panicum virgatum</name>
    <name type="common">Blackwell switchgrass</name>
    <dbReference type="NCBI Taxonomy" id="38727"/>
    <lineage>
        <taxon>Eukaryota</taxon>
        <taxon>Viridiplantae</taxon>
        <taxon>Streptophyta</taxon>
        <taxon>Embryophyta</taxon>
        <taxon>Tracheophyta</taxon>
        <taxon>Spermatophyta</taxon>
        <taxon>Magnoliopsida</taxon>
        <taxon>Liliopsida</taxon>
        <taxon>Poales</taxon>
        <taxon>Poaceae</taxon>
        <taxon>PACMAD clade</taxon>
        <taxon>Panicoideae</taxon>
        <taxon>Panicodae</taxon>
        <taxon>Paniceae</taxon>
        <taxon>Panicinae</taxon>
        <taxon>Panicum</taxon>
        <taxon>Panicum sect. Hiantes</taxon>
    </lineage>
</organism>
<evidence type="ECO:0000256" key="1">
    <source>
        <dbReference type="SAM" id="MobiDB-lite"/>
    </source>
</evidence>
<protein>
    <submittedName>
        <fullName evidence="2">Uncharacterized protein</fullName>
    </submittedName>
</protein>
<feature type="region of interest" description="Disordered" evidence="1">
    <location>
        <begin position="155"/>
        <end position="175"/>
    </location>
</feature>
<sequence>MYGCKRGGLRRSPHSAASFCGFCGSPRRACRRDREIDVRASKASRAGGRRHVWASPGDLDRSRELRAGDSCGRCGRELRSAAAGERVGGARAPLPRAGVSCNLRCRGCSSNLHHRSLRAARSRCDLELRRIEIPFELMGILFRGIEAGESSVSGAEAVKNGSGGHGHRLAAPAVRSGVRRRSAARGCAAVPPGSA</sequence>
<comment type="caution">
    <text evidence="2">The sequence shown here is derived from an EMBL/GenBank/DDBJ whole genome shotgun (WGS) entry which is preliminary data.</text>
</comment>
<dbReference type="AlphaFoldDB" id="A0A8T0X5V4"/>
<proteinExistence type="predicted"/>
<evidence type="ECO:0000313" key="3">
    <source>
        <dbReference type="Proteomes" id="UP000823388"/>
    </source>
</evidence>
<dbReference type="Proteomes" id="UP000823388">
    <property type="component" value="Chromosome 1N"/>
</dbReference>
<dbReference type="EMBL" id="CM029038">
    <property type="protein sequence ID" value="KAG2650989.1"/>
    <property type="molecule type" value="Genomic_DNA"/>
</dbReference>
<keyword evidence="3" id="KW-1185">Reference proteome</keyword>
<evidence type="ECO:0000313" key="2">
    <source>
        <dbReference type="EMBL" id="KAG2650989.1"/>
    </source>
</evidence>
<reference evidence="2" key="1">
    <citation type="submission" date="2020-05" db="EMBL/GenBank/DDBJ databases">
        <title>WGS assembly of Panicum virgatum.</title>
        <authorList>
            <person name="Lovell J.T."/>
            <person name="Jenkins J."/>
            <person name="Shu S."/>
            <person name="Juenger T.E."/>
            <person name="Schmutz J."/>
        </authorList>
    </citation>
    <scope>NUCLEOTIDE SEQUENCE</scope>
    <source>
        <strain evidence="2">AP13</strain>
    </source>
</reference>
<name>A0A8T0X5V4_PANVG</name>
<gene>
    <name evidence="2" type="ORF">PVAP13_1NG282719</name>
</gene>